<evidence type="ECO:0000313" key="4">
    <source>
        <dbReference type="Proteomes" id="UP000588098"/>
    </source>
</evidence>
<reference evidence="3 4" key="1">
    <citation type="submission" date="2020-08" db="EMBL/GenBank/DDBJ databases">
        <title>Genomic Encyclopedia of Type Strains, Phase III (KMG-III): the genomes of soil and plant-associated and newly described type strains.</title>
        <authorList>
            <person name="Whitman W."/>
        </authorList>
    </citation>
    <scope>NUCLEOTIDE SEQUENCE [LARGE SCALE GENOMIC DNA]</scope>
    <source>
        <strain evidence="3 4">CECT 8305</strain>
    </source>
</reference>
<keyword evidence="4" id="KW-1185">Reference proteome</keyword>
<protein>
    <submittedName>
        <fullName evidence="3">Transcriptional regulator with XRE-family HTH domain</fullName>
    </submittedName>
</protein>
<proteinExistence type="predicted"/>
<comment type="caution">
    <text evidence="3">The sequence shown here is derived from an EMBL/GenBank/DDBJ whole genome shotgun (WGS) entry which is preliminary data.</text>
</comment>
<dbReference type="EMBL" id="JACHJL010000005">
    <property type="protein sequence ID" value="MBB5935483.1"/>
    <property type="molecule type" value="Genomic_DNA"/>
</dbReference>
<dbReference type="SUPFAM" id="SSF47413">
    <property type="entry name" value="lambda repressor-like DNA-binding domains"/>
    <property type="match status" value="1"/>
</dbReference>
<feature type="region of interest" description="Disordered" evidence="1">
    <location>
        <begin position="72"/>
        <end position="95"/>
    </location>
</feature>
<evidence type="ECO:0000313" key="3">
    <source>
        <dbReference type="EMBL" id="MBB5935483.1"/>
    </source>
</evidence>
<dbReference type="Gene3D" id="1.10.260.40">
    <property type="entry name" value="lambda repressor-like DNA-binding domains"/>
    <property type="match status" value="1"/>
</dbReference>
<name>A0A7W9Q8C1_9ACTN</name>
<dbReference type="InterPro" id="IPR001387">
    <property type="entry name" value="Cro/C1-type_HTH"/>
</dbReference>
<feature type="domain" description="HTH cro/C1-type" evidence="2">
    <location>
        <begin position="19"/>
        <end position="54"/>
    </location>
</feature>
<evidence type="ECO:0000256" key="1">
    <source>
        <dbReference type="SAM" id="MobiDB-lite"/>
    </source>
</evidence>
<dbReference type="RefSeq" id="WP_184571971.1">
    <property type="nucleotide sequence ID" value="NZ_JACHJL010000005.1"/>
</dbReference>
<dbReference type="Proteomes" id="UP000588098">
    <property type="component" value="Unassembled WGS sequence"/>
</dbReference>
<dbReference type="GO" id="GO:0003677">
    <property type="term" value="F:DNA binding"/>
    <property type="evidence" value="ECO:0007669"/>
    <property type="project" value="InterPro"/>
</dbReference>
<dbReference type="AlphaFoldDB" id="A0A7W9Q8C1"/>
<evidence type="ECO:0000259" key="2">
    <source>
        <dbReference type="PROSITE" id="PS50943"/>
    </source>
</evidence>
<accession>A0A7W9Q8C1</accession>
<dbReference type="SMART" id="SM00530">
    <property type="entry name" value="HTH_XRE"/>
    <property type="match status" value="1"/>
</dbReference>
<organism evidence="3 4">
    <name type="scientific">Streptomyces zagrosensis</name>
    <dbReference type="NCBI Taxonomy" id="1042984"/>
    <lineage>
        <taxon>Bacteria</taxon>
        <taxon>Bacillati</taxon>
        <taxon>Actinomycetota</taxon>
        <taxon>Actinomycetes</taxon>
        <taxon>Kitasatosporales</taxon>
        <taxon>Streptomycetaceae</taxon>
        <taxon>Streptomyces</taxon>
    </lineage>
</organism>
<sequence>MSCTAERDPQAWATFGRQLRAWRRRRGLTQRQLGVLLGYDHSLVSRWESGTREPLGTAVQRLDETLATGGALAGALSEPPPEQPSTGGGSFAQQGLFAPLPENTAATKVPVDADHWPDQLPNVELACPLHGGRRCQVPPLADVLAAIASGPSALPAHQDPELLHGLTALLERLVVHNRTELPVGTAWVESVLRLTVSWSQALQAAGRPFGGPLNLCAHYAVLAGRIRRQCGQNAASMAWFAHGNQWANASGDPVVRATLLGEMSMLARAEHDPASAISYARASYACTPDRGWARTISHYLQARGHALTGDVRECHRHLAQARRGLDQLDERDLAESPCLRGTQGVMHVEATAAAALRDLSVTTGSAASARQAVHAARTCLGHLPEWMRPLRLLLTLRLADSYACTGDIDAARETAAPSLYLAALSSRSVITEELRGLTRRLPN</sequence>
<dbReference type="InterPro" id="IPR010982">
    <property type="entry name" value="Lambda_DNA-bd_dom_sf"/>
</dbReference>
<dbReference type="CDD" id="cd00093">
    <property type="entry name" value="HTH_XRE"/>
    <property type="match status" value="1"/>
</dbReference>
<gene>
    <name evidence="3" type="ORF">FHS42_002545</name>
</gene>
<dbReference type="Pfam" id="PF13560">
    <property type="entry name" value="HTH_31"/>
    <property type="match status" value="1"/>
</dbReference>
<dbReference type="PROSITE" id="PS50943">
    <property type="entry name" value="HTH_CROC1"/>
    <property type="match status" value="1"/>
</dbReference>